<feature type="transmembrane region" description="Helical" evidence="1">
    <location>
        <begin position="44"/>
        <end position="65"/>
    </location>
</feature>
<gene>
    <name evidence="2" type="ORF">AFR_09520</name>
</gene>
<evidence type="ECO:0000313" key="3">
    <source>
        <dbReference type="Proteomes" id="UP000017746"/>
    </source>
</evidence>
<sequence>MSRVLGIELRRSAAAGAGLALLVVGVLLLFFAEGIDFSTGWVQLAMTQRLYLAVLWPLALAAGAFQGRRDHRSNVTELFSTTPRPRMHRTMPTLGAMAISVVCAYLVMGIAGGLWIITTAEYFPVTVFVVTAVGALALIAAAWFGLAIGRLLPSIITAPALGVAGLALLLLIPMATRPRGWLALVFSPIYEMNMPGAYATVPTRVSISQTLWLIGLAVAGVLLFASSGWRVRVAALLPLVAGAALAITVMPHQNRYVTDALDPVAQELVCTEDEPRVCVSRVHSALLGEVTPRAREALQILAKLPGAPTQAHEDTTYYPDSFPPRRTDTVLIPVEADDKGHLADPDTVVPRMLDAAGANGIGCEQPADLVVTRAAGSWISGREPVATYEYEDPSINPAAVQLWEKLRSLPEADAAARVSAVRQAVLACKDVKGLLDRSAG</sequence>
<dbReference type="Proteomes" id="UP000017746">
    <property type="component" value="Chromosome"/>
</dbReference>
<dbReference type="EMBL" id="CP006272">
    <property type="protein sequence ID" value="AGZ40193.1"/>
    <property type="molecule type" value="Genomic_DNA"/>
</dbReference>
<evidence type="ECO:0000313" key="2">
    <source>
        <dbReference type="EMBL" id="AGZ40193.1"/>
    </source>
</evidence>
<feature type="transmembrane region" description="Helical" evidence="1">
    <location>
        <begin position="211"/>
        <end position="229"/>
    </location>
</feature>
<accession>U5VT93</accession>
<dbReference type="AlphaFoldDB" id="U5VT93"/>
<reference evidence="2 3" key="1">
    <citation type="journal article" date="2014" name="J. Biotechnol.">
        <title>Complete genome sequence of the actinobacterium Actinoplanes friuliensis HAG 010964, producer of the lipopeptide antibiotic friulimycin.</title>
        <authorList>
            <person name="Ruckert C."/>
            <person name="Szczepanowski R."/>
            <person name="Albersmeier A."/>
            <person name="Goesmann A."/>
            <person name="Fischer N."/>
            <person name="Steinkamper A."/>
            <person name="Puhler A."/>
            <person name="Biener R."/>
            <person name="Schwartz D."/>
            <person name="Kalinowski J."/>
        </authorList>
    </citation>
    <scope>NUCLEOTIDE SEQUENCE [LARGE SCALE GENOMIC DNA]</scope>
    <source>
        <strain evidence="2 3">DSM 7358</strain>
    </source>
</reference>
<keyword evidence="3" id="KW-1185">Reference proteome</keyword>
<name>U5VT93_9ACTN</name>
<dbReference type="OrthoDB" id="3402382at2"/>
<keyword evidence="1" id="KW-1133">Transmembrane helix</keyword>
<evidence type="ECO:0000256" key="1">
    <source>
        <dbReference type="SAM" id="Phobius"/>
    </source>
</evidence>
<feature type="transmembrane region" description="Helical" evidence="1">
    <location>
        <begin position="94"/>
        <end position="117"/>
    </location>
</feature>
<dbReference type="KEGG" id="afs:AFR_09520"/>
<keyword evidence="1" id="KW-0812">Transmembrane</keyword>
<dbReference type="HOGENOM" id="CLU_047832_0_0_11"/>
<protein>
    <submittedName>
        <fullName evidence="2">Uncharacterized protein</fullName>
    </submittedName>
</protein>
<feature type="transmembrane region" description="Helical" evidence="1">
    <location>
        <begin position="123"/>
        <end position="148"/>
    </location>
</feature>
<organism evidence="2 3">
    <name type="scientific">Actinoplanes friuliensis DSM 7358</name>
    <dbReference type="NCBI Taxonomy" id="1246995"/>
    <lineage>
        <taxon>Bacteria</taxon>
        <taxon>Bacillati</taxon>
        <taxon>Actinomycetota</taxon>
        <taxon>Actinomycetes</taxon>
        <taxon>Micromonosporales</taxon>
        <taxon>Micromonosporaceae</taxon>
        <taxon>Actinoplanes</taxon>
    </lineage>
</organism>
<feature type="transmembrane region" description="Helical" evidence="1">
    <location>
        <begin position="155"/>
        <end position="175"/>
    </location>
</feature>
<feature type="transmembrane region" description="Helical" evidence="1">
    <location>
        <begin position="12"/>
        <end position="32"/>
    </location>
</feature>
<feature type="transmembrane region" description="Helical" evidence="1">
    <location>
        <begin position="235"/>
        <end position="251"/>
    </location>
</feature>
<proteinExistence type="predicted"/>
<dbReference type="STRING" id="1246995.AFR_09520"/>
<dbReference type="eggNOG" id="ENOG502ZKTM">
    <property type="taxonomic scope" value="Bacteria"/>
</dbReference>
<dbReference type="PATRIC" id="fig|1246995.3.peg.1941"/>
<dbReference type="RefSeq" id="WP_023359831.1">
    <property type="nucleotide sequence ID" value="NC_022657.1"/>
</dbReference>
<keyword evidence="1" id="KW-0472">Membrane</keyword>